<dbReference type="Proteomes" id="UP001409585">
    <property type="component" value="Unassembled WGS sequence"/>
</dbReference>
<comment type="caution">
    <text evidence="2">The sequence shown here is derived from an EMBL/GenBank/DDBJ whole genome shotgun (WGS) entry which is preliminary data.</text>
</comment>
<protein>
    <submittedName>
        <fullName evidence="2">Uncharacterized protein</fullName>
    </submittedName>
</protein>
<gene>
    <name evidence="2" type="ORF">GCM10025791_26490</name>
</gene>
<dbReference type="EMBL" id="BAABLX010000024">
    <property type="protein sequence ID" value="GAA4945936.1"/>
    <property type="molecule type" value="Genomic_DNA"/>
</dbReference>
<reference evidence="3" key="1">
    <citation type="journal article" date="2019" name="Int. J. Syst. Evol. Microbiol.">
        <title>The Global Catalogue of Microorganisms (GCM) 10K type strain sequencing project: providing services to taxonomists for standard genome sequencing and annotation.</title>
        <authorList>
            <consortium name="The Broad Institute Genomics Platform"/>
            <consortium name="The Broad Institute Genome Sequencing Center for Infectious Disease"/>
            <person name="Wu L."/>
            <person name="Ma J."/>
        </authorList>
    </citation>
    <scope>NUCLEOTIDE SEQUENCE [LARGE SCALE GENOMIC DNA]</scope>
    <source>
        <strain evidence="3">JCM 19134</strain>
    </source>
</reference>
<dbReference type="RefSeq" id="WP_345422910.1">
    <property type="nucleotide sequence ID" value="NZ_AP031496.1"/>
</dbReference>
<keyword evidence="3" id="KW-1185">Reference proteome</keyword>
<evidence type="ECO:0000313" key="3">
    <source>
        <dbReference type="Proteomes" id="UP001409585"/>
    </source>
</evidence>
<evidence type="ECO:0000256" key="1">
    <source>
        <dbReference type="SAM" id="MobiDB-lite"/>
    </source>
</evidence>
<sequence>MMGTGEGDCPFQFNFEPETFKVGDTISYRAPALGELPFVAEIKAVHSDYIEIANRNSQPRRPGKMAARHPGKPA</sequence>
<feature type="region of interest" description="Disordered" evidence="1">
    <location>
        <begin position="54"/>
        <end position="74"/>
    </location>
</feature>
<dbReference type="AlphaFoldDB" id="A0AAV3U3H1"/>
<name>A0AAV3U3H1_9ALTE</name>
<evidence type="ECO:0000313" key="2">
    <source>
        <dbReference type="EMBL" id="GAA4945936.1"/>
    </source>
</evidence>
<feature type="compositionally biased region" description="Basic residues" evidence="1">
    <location>
        <begin position="61"/>
        <end position="74"/>
    </location>
</feature>
<proteinExistence type="predicted"/>
<organism evidence="2 3">
    <name type="scientific">Halioxenophilus aromaticivorans</name>
    <dbReference type="NCBI Taxonomy" id="1306992"/>
    <lineage>
        <taxon>Bacteria</taxon>
        <taxon>Pseudomonadati</taxon>
        <taxon>Pseudomonadota</taxon>
        <taxon>Gammaproteobacteria</taxon>
        <taxon>Alteromonadales</taxon>
        <taxon>Alteromonadaceae</taxon>
        <taxon>Halioxenophilus</taxon>
    </lineage>
</organism>
<accession>A0AAV3U3H1</accession>